<sequence>MLLITLNLEVPQFKVETKTRAEKISTKRQAEEPKLTFMVEGATLETPIPYDLVYDIGEGGDI</sequence>
<dbReference type="EMBL" id="JABWDY010006396">
    <property type="protein sequence ID" value="KAF5203723.1"/>
    <property type="molecule type" value="Genomic_DNA"/>
</dbReference>
<name>A0A7J6X302_THATH</name>
<evidence type="ECO:0000313" key="2">
    <source>
        <dbReference type="Proteomes" id="UP000554482"/>
    </source>
</evidence>
<gene>
    <name evidence="1" type="ORF">FRX31_006690</name>
</gene>
<dbReference type="AlphaFoldDB" id="A0A7J6X302"/>
<reference evidence="1 2" key="1">
    <citation type="submission" date="2020-06" db="EMBL/GenBank/DDBJ databases">
        <title>Transcriptomic and genomic resources for Thalictrum thalictroides and T. hernandezii: Facilitating candidate gene discovery in an emerging model plant lineage.</title>
        <authorList>
            <person name="Arias T."/>
            <person name="Riano-Pachon D.M."/>
            <person name="Di Stilio V.S."/>
        </authorList>
    </citation>
    <scope>NUCLEOTIDE SEQUENCE [LARGE SCALE GENOMIC DNA]</scope>
    <source>
        <strain evidence="2">cv. WT478/WT964</strain>
        <tissue evidence="1">Leaves</tissue>
    </source>
</reference>
<keyword evidence="2" id="KW-1185">Reference proteome</keyword>
<dbReference type="OrthoDB" id="10502333at2759"/>
<accession>A0A7J6X302</accession>
<organism evidence="1 2">
    <name type="scientific">Thalictrum thalictroides</name>
    <name type="common">Rue-anemone</name>
    <name type="synonym">Anemone thalictroides</name>
    <dbReference type="NCBI Taxonomy" id="46969"/>
    <lineage>
        <taxon>Eukaryota</taxon>
        <taxon>Viridiplantae</taxon>
        <taxon>Streptophyta</taxon>
        <taxon>Embryophyta</taxon>
        <taxon>Tracheophyta</taxon>
        <taxon>Spermatophyta</taxon>
        <taxon>Magnoliopsida</taxon>
        <taxon>Ranunculales</taxon>
        <taxon>Ranunculaceae</taxon>
        <taxon>Thalictroideae</taxon>
        <taxon>Thalictrum</taxon>
    </lineage>
</organism>
<comment type="caution">
    <text evidence="1">The sequence shown here is derived from an EMBL/GenBank/DDBJ whole genome shotgun (WGS) entry which is preliminary data.</text>
</comment>
<dbReference type="Gene3D" id="6.10.250.3260">
    <property type="match status" value="1"/>
</dbReference>
<evidence type="ECO:0000313" key="1">
    <source>
        <dbReference type="EMBL" id="KAF5203723.1"/>
    </source>
</evidence>
<proteinExistence type="predicted"/>
<protein>
    <submittedName>
        <fullName evidence="1">Uncharacterized protein</fullName>
    </submittedName>
</protein>
<dbReference type="Proteomes" id="UP000554482">
    <property type="component" value="Unassembled WGS sequence"/>
</dbReference>